<reference evidence="2 3" key="1">
    <citation type="journal article" date="2015" name="Biotechnol. Biofuels">
        <title>Enhanced degradation of softwood versus hardwood by the white-rot fungus Pycnoporus coccineus.</title>
        <authorList>
            <person name="Couturier M."/>
            <person name="Navarro D."/>
            <person name="Chevret D."/>
            <person name="Henrissat B."/>
            <person name="Piumi F."/>
            <person name="Ruiz-Duenas F.J."/>
            <person name="Martinez A.T."/>
            <person name="Grigoriev I.V."/>
            <person name="Riley R."/>
            <person name="Lipzen A."/>
            <person name="Berrin J.G."/>
            <person name="Master E.R."/>
            <person name="Rosso M.N."/>
        </authorList>
    </citation>
    <scope>NUCLEOTIDE SEQUENCE [LARGE SCALE GENOMIC DNA]</scope>
    <source>
        <strain evidence="2 3">BRFM310</strain>
    </source>
</reference>
<evidence type="ECO:0000313" key="2">
    <source>
        <dbReference type="EMBL" id="OSD07515.1"/>
    </source>
</evidence>
<feature type="region of interest" description="Disordered" evidence="1">
    <location>
        <begin position="214"/>
        <end position="235"/>
    </location>
</feature>
<evidence type="ECO:0000256" key="1">
    <source>
        <dbReference type="SAM" id="MobiDB-lite"/>
    </source>
</evidence>
<sequence>MRARRAEARFCVARLPAGILSEMVRSAARSAASPGAYCPHNRTQTRRQCIFPIAARQAGREGAFPCGRTLQKPSIGSSPPAPRNEGPAVALIIHTPVSTASGSVRAHAHASEIEPPLSRYSCRPCPPPNQMVPSCTRAVPGATGVSGGLSGSSARTGGPLLVIGHVQYAARIALLRHGCCAGSGSIMRRCSDIFHRRWGELAIGIGLRGDEPISGVASSQGHSPGTLNVGVRQPG</sequence>
<dbReference type="Proteomes" id="UP000193067">
    <property type="component" value="Unassembled WGS sequence"/>
</dbReference>
<organism evidence="2 3">
    <name type="scientific">Trametes coccinea (strain BRFM310)</name>
    <name type="common">Pycnoporus coccineus</name>
    <dbReference type="NCBI Taxonomy" id="1353009"/>
    <lineage>
        <taxon>Eukaryota</taxon>
        <taxon>Fungi</taxon>
        <taxon>Dikarya</taxon>
        <taxon>Basidiomycota</taxon>
        <taxon>Agaricomycotina</taxon>
        <taxon>Agaricomycetes</taxon>
        <taxon>Polyporales</taxon>
        <taxon>Polyporaceae</taxon>
        <taxon>Trametes</taxon>
    </lineage>
</organism>
<accession>A0A1Y2J272</accession>
<protein>
    <submittedName>
        <fullName evidence="2">Uncharacterized protein</fullName>
    </submittedName>
</protein>
<gene>
    <name evidence="2" type="ORF">PYCCODRAFT_620811</name>
</gene>
<proteinExistence type="predicted"/>
<dbReference type="EMBL" id="KZ084088">
    <property type="protein sequence ID" value="OSD07515.1"/>
    <property type="molecule type" value="Genomic_DNA"/>
</dbReference>
<evidence type="ECO:0000313" key="3">
    <source>
        <dbReference type="Proteomes" id="UP000193067"/>
    </source>
</evidence>
<keyword evidence="3" id="KW-1185">Reference proteome</keyword>
<name>A0A1Y2J272_TRAC3</name>
<dbReference type="AlphaFoldDB" id="A0A1Y2J272"/>
<feature type="compositionally biased region" description="Polar residues" evidence="1">
    <location>
        <begin position="216"/>
        <end position="226"/>
    </location>
</feature>
<dbReference type="OrthoDB" id="10552836at2759"/>